<name>A0ACC1TIF6_9AGAR</name>
<gene>
    <name evidence="1" type="ORF">F5876DRAFT_83401</name>
</gene>
<proteinExistence type="predicted"/>
<reference evidence="1" key="1">
    <citation type="submission" date="2022-09" db="EMBL/GenBank/DDBJ databases">
        <title>A Global Phylogenomic Analysis of the Shiitake Genus Lentinula.</title>
        <authorList>
            <consortium name="DOE Joint Genome Institute"/>
            <person name="Sierra-Patev S."/>
            <person name="Min B."/>
            <person name="Naranjo-Ortiz M."/>
            <person name="Looney B."/>
            <person name="Konkel Z."/>
            <person name="Slot J.C."/>
            <person name="Sakamoto Y."/>
            <person name="Steenwyk J.L."/>
            <person name="Rokas A."/>
            <person name="Carro J."/>
            <person name="Camarero S."/>
            <person name="Ferreira P."/>
            <person name="Molpeceres G."/>
            <person name="Ruiz-Duenas F.J."/>
            <person name="Serrano A."/>
            <person name="Henrissat B."/>
            <person name="Drula E."/>
            <person name="Hughes K.W."/>
            <person name="Mata J.L."/>
            <person name="Ishikawa N.K."/>
            <person name="Vargas-Isla R."/>
            <person name="Ushijima S."/>
            <person name="Smith C.A."/>
            <person name="Ahrendt S."/>
            <person name="Andreopoulos W."/>
            <person name="He G."/>
            <person name="Labutti K."/>
            <person name="Lipzen A."/>
            <person name="Ng V."/>
            <person name="Riley R."/>
            <person name="Sandor L."/>
            <person name="Barry K."/>
            <person name="Martinez A.T."/>
            <person name="Xiao Y."/>
            <person name="Gibbons J.G."/>
            <person name="Terashima K."/>
            <person name="Grigoriev I.V."/>
            <person name="Hibbett D.S."/>
        </authorList>
    </citation>
    <scope>NUCLEOTIDE SEQUENCE</scope>
    <source>
        <strain evidence="1">TMI1499</strain>
    </source>
</reference>
<protein>
    <submittedName>
        <fullName evidence="1">Uncharacterized protein</fullName>
    </submittedName>
</protein>
<accession>A0ACC1TIF6</accession>
<dbReference type="EMBL" id="MU796108">
    <property type="protein sequence ID" value="KAJ3804300.1"/>
    <property type="molecule type" value="Genomic_DNA"/>
</dbReference>
<keyword evidence="2" id="KW-1185">Reference proteome</keyword>
<dbReference type="Proteomes" id="UP001163835">
    <property type="component" value="Unassembled WGS sequence"/>
</dbReference>
<comment type="caution">
    <text evidence="1">The sequence shown here is derived from an EMBL/GenBank/DDBJ whole genome shotgun (WGS) entry which is preliminary data.</text>
</comment>
<sequence>MLWGLLPHALPQFTLSGEILKFRDVVRHVGIFFQSTHYNIFASHYTKKHDAAVGTARAITGCDLLIGNHCMPPAITKQLYTAPVDCHLTHGCEIMPNTDPNLLRILEDVQIHFLRRMLGLSINSVITPLCTETGIMPICMHRVALTLRYLKYLIGLPDTHYASLALKENNNLRSSGFPCWLSDLDYTIAQLPGNHRLPPLQHLNGHHIDKLINTIVFSTKTDLQSHIDMWSKLSLLQHRLEPNDEGPAKPLLIGLRHYLTQVTNHSHRRCITKLLCGNYIPNMFRASPSPLRQLTATEHANRLCRACKSHPETPQHVLLQFPSLNSISCLQADFISGIRHARPLPLNAVFSDSTALHYLKSFIFDWVLITSTSKFIHDTVDRWQSFLDTGFDSEGVAESESELSNVE</sequence>
<evidence type="ECO:0000313" key="2">
    <source>
        <dbReference type="Proteomes" id="UP001163835"/>
    </source>
</evidence>
<organism evidence="1 2">
    <name type="scientific">Lentinula aff. lateritia</name>
    <dbReference type="NCBI Taxonomy" id="2804960"/>
    <lineage>
        <taxon>Eukaryota</taxon>
        <taxon>Fungi</taxon>
        <taxon>Dikarya</taxon>
        <taxon>Basidiomycota</taxon>
        <taxon>Agaricomycotina</taxon>
        <taxon>Agaricomycetes</taxon>
        <taxon>Agaricomycetidae</taxon>
        <taxon>Agaricales</taxon>
        <taxon>Marasmiineae</taxon>
        <taxon>Omphalotaceae</taxon>
        <taxon>Lentinula</taxon>
    </lineage>
</organism>
<evidence type="ECO:0000313" key="1">
    <source>
        <dbReference type="EMBL" id="KAJ3804300.1"/>
    </source>
</evidence>